<dbReference type="Proteomes" id="UP001629953">
    <property type="component" value="Unassembled WGS sequence"/>
</dbReference>
<dbReference type="Pfam" id="PF02829">
    <property type="entry name" value="3H"/>
    <property type="match status" value="1"/>
</dbReference>
<dbReference type="InterPro" id="IPR036388">
    <property type="entry name" value="WH-like_DNA-bd_sf"/>
</dbReference>
<evidence type="ECO:0000259" key="2">
    <source>
        <dbReference type="Pfam" id="PF08279"/>
    </source>
</evidence>
<comment type="caution">
    <text evidence="3">The sequence shown here is derived from an EMBL/GenBank/DDBJ whole genome shotgun (WGS) entry which is preliminary data.</text>
</comment>
<accession>A0ABW9GBI3</accession>
<dbReference type="SUPFAM" id="SSF46785">
    <property type="entry name" value="Winged helix' DNA-binding domain"/>
    <property type="match status" value="1"/>
</dbReference>
<dbReference type="InterPro" id="IPR004173">
    <property type="entry name" value="3H_domain"/>
</dbReference>
<evidence type="ECO:0000259" key="1">
    <source>
        <dbReference type="Pfam" id="PF02829"/>
    </source>
</evidence>
<dbReference type="PANTHER" id="PTHR40068">
    <property type="entry name" value="TRANSCRIPTION REPRESSOR NIAR-RELATED"/>
    <property type="match status" value="1"/>
</dbReference>
<keyword evidence="4" id="KW-1185">Reference proteome</keyword>
<dbReference type="SUPFAM" id="SSF75500">
    <property type="entry name" value="Putative transcriptional regulator TM1602, C-terminal domain"/>
    <property type="match status" value="1"/>
</dbReference>
<gene>
    <name evidence="3" type="ORF">ABUE30_17995</name>
</gene>
<organism evidence="3 4">
    <name type="scientific">Celerinatantimonas yamalensis</name>
    <dbReference type="NCBI Taxonomy" id="559956"/>
    <lineage>
        <taxon>Bacteria</taxon>
        <taxon>Pseudomonadati</taxon>
        <taxon>Pseudomonadota</taxon>
        <taxon>Gammaproteobacteria</taxon>
        <taxon>Celerinatantimonadaceae</taxon>
        <taxon>Celerinatantimonas</taxon>
    </lineage>
</organism>
<dbReference type="Gene3D" id="1.10.10.10">
    <property type="entry name" value="Winged helix-like DNA-binding domain superfamily/Winged helix DNA-binding domain"/>
    <property type="match status" value="1"/>
</dbReference>
<dbReference type="Gene3D" id="3.30.1340.20">
    <property type="entry name" value="3H domain"/>
    <property type="match status" value="1"/>
</dbReference>
<evidence type="ECO:0000313" key="3">
    <source>
        <dbReference type="EMBL" id="MFM2486927.1"/>
    </source>
</evidence>
<dbReference type="InterPro" id="IPR035922">
    <property type="entry name" value="3H_dom_sf"/>
</dbReference>
<feature type="domain" description="Helix-turn-helix type 11" evidence="2">
    <location>
        <begin position="10"/>
        <end position="63"/>
    </location>
</feature>
<reference evidence="3 4" key="1">
    <citation type="journal article" date="2013" name="Int. J. Syst. Evol. Microbiol.">
        <title>Celerinatantimonas yamalensis sp. nov., a cold-adapted diazotrophic bacterium from a cold permafrost brine.</title>
        <authorList>
            <person name="Shcherbakova V."/>
            <person name="Chuvilskaya N."/>
            <person name="Rivkina E."/>
            <person name="Demidov N."/>
            <person name="Uchaeva V."/>
            <person name="Suetin S."/>
            <person name="Suzina N."/>
            <person name="Gilichinsky D."/>
        </authorList>
    </citation>
    <scope>NUCLEOTIDE SEQUENCE [LARGE SCALE GENOMIC DNA]</scope>
    <source>
        <strain evidence="3 4">C7</strain>
    </source>
</reference>
<protein>
    <submittedName>
        <fullName evidence="3">Transcription repressor NadR</fullName>
    </submittedName>
</protein>
<sequence length="178" mass="19826">MAKKLIGEQRRQRIVAWLQAENGPLTGTQLADLTEVSRQVIVQDIALLKAKNEPIIATTQGYIYQSTVALSSQYEQVIACQHHPEQTQDELQLLVDHGVTVNNVIVEHALYGEITAQLHIHNRKDVQAFIQKMHSTGASYLSELTHGVHLHTLCANSQEQLDQAINSLQEAGFLVSDE</sequence>
<evidence type="ECO:0000313" key="4">
    <source>
        <dbReference type="Proteomes" id="UP001629953"/>
    </source>
</evidence>
<dbReference type="Pfam" id="PF08279">
    <property type="entry name" value="HTH_11"/>
    <property type="match status" value="1"/>
</dbReference>
<dbReference type="EMBL" id="JBEQCT010000013">
    <property type="protein sequence ID" value="MFM2486927.1"/>
    <property type="molecule type" value="Genomic_DNA"/>
</dbReference>
<dbReference type="PANTHER" id="PTHR40068:SF1">
    <property type="entry name" value="TRANSCRIPTION REPRESSOR NIAR-RELATED"/>
    <property type="match status" value="1"/>
</dbReference>
<dbReference type="PIRSF" id="PIRSF037847">
    <property type="entry name" value="NiaR"/>
    <property type="match status" value="1"/>
</dbReference>
<dbReference type="InterPro" id="IPR013196">
    <property type="entry name" value="HTH_11"/>
</dbReference>
<dbReference type="InterPro" id="IPR036390">
    <property type="entry name" value="WH_DNA-bd_sf"/>
</dbReference>
<dbReference type="RefSeq" id="WP_408625227.1">
    <property type="nucleotide sequence ID" value="NZ_JBEQCT010000013.1"/>
</dbReference>
<feature type="domain" description="3H" evidence="1">
    <location>
        <begin position="78"/>
        <end position="174"/>
    </location>
</feature>
<proteinExistence type="predicted"/>
<dbReference type="InterPro" id="IPR026043">
    <property type="entry name" value="NadR"/>
</dbReference>
<name>A0ABW9GBI3_9GAMM</name>